<evidence type="ECO:0000256" key="1">
    <source>
        <dbReference type="SAM" id="MobiDB-lite"/>
    </source>
</evidence>
<keyword evidence="3" id="KW-1185">Reference proteome</keyword>
<gene>
    <name evidence="2" type="ORF">PG994_000881</name>
</gene>
<reference evidence="2 3" key="1">
    <citation type="submission" date="2023-01" db="EMBL/GenBank/DDBJ databases">
        <title>Analysis of 21 Apiospora genomes using comparative genomics revels a genus with tremendous synthesis potential of carbohydrate active enzymes and secondary metabolites.</title>
        <authorList>
            <person name="Sorensen T."/>
        </authorList>
    </citation>
    <scope>NUCLEOTIDE SEQUENCE [LARGE SCALE GENOMIC DNA]</scope>
    <source>
        <strain evidence="2 3">CBS 135458</strain>
    </source>
</reference>
<name>A0ABR1WQT7_9PEZI</name>
<feature type="compositionally biased region" description="Acidic residues" evidence="1">
    <location>
        <begin position="231"/>
        <end position="259"/>
    </location>
</feature>
<feature type="compositionally biased region" description="Basic and acidic residues" evidence="1">
    <location>
        <begin position="394"/>
        <end position="410"/>
    </location>
</feature>
<evidence type="ECO:0000313" key="2">
    <source>
        <dbReference type="EMBL" id="KAK8085907.1"/>
    </source>
</evidence>
<feature type="region of interest" description="Disordered" evidence="1">
    <location>
        <begin position="166"/>
        <end position="324"/>
    </location>
</feature>
<feature type="compositionally biased region" description="Polar residues" evidence="1">
    <location>
        <begin position="199"/>
        <end position="215"/>
    </location>
</feature>
<proteinExistence type="predicted"/>
<feature type="region of interest" description="Disordered" evidence="1">
    <location>
        <begin position="342"/>
        <end position="410"/>
    </location>
</feature>
<evidence type="ECO:0000313" key="3">
    <source>
        <dbReference type="Proteomes" id="UP001480595"/>
    </source>
</evidence>
<dbReference type="EMBL" id="JAQQWL010000002">
    <property type="protein sequence ID" value="KAK8085907.1"/>
    <property type="molecule type" value="Genomic_DNA"/>
</dbReference>
<protein>
    <submittedName>
        <fullName evidence="2">Uncharacterized protein</fullName>
    </submittedName>
</protein>
<dbReference type="RefSeq" id="XP_066720431.1">
    <property type="nucleotide sequence ID" value="XM_066852290.1"/>
</dbReference>
<feature type="compositionally biased region" description="Low complexity" evidence="1">
    <location>
        <begin position="361"/>
        <end position="375"/>
    </location>
</feature>
<dbReference type="Proteomes" id="UP001480595">
    <property type="component" value="Unassembled WGS sequence"/>
</dbReference>
<sequence>MGKTQLVIEYLRRYQSDYSTTICRDLDQDPGILYEYNFASWAGKELATVVGRFSASRTNHLERLSLNVGIDKSILAGLFLGAGHATRKSRAAIYALHVLSQKWCARYRTTSAPRRQELFLSTLYPTLLRVRSARLGCSADSHLCVFALRAEQEPFSVEDVNAAMEDSETPLPLPGGALEQRFPTRSRKRKRPPIAAAPSISSTPDPVDAEQQQQHPIGPPRKRARISSLVDDADEEDGEDEEDEPVDPPSDPMDEEEEEVPRSHCRTRLTIARGNVPSSSPVGGGFELGSSVAGLNEGSDDGDEDMSFPIDQQGLPSPQFGYDDVIDDATVHTSSAMELDLSSHISPVHHASGHVDPSASASAPCTPTKPKPTAAQESLLVADPDEAPSDNNDIEQHAGDDSVKTKGKENEVITRVSSLEKKEDTTRSLAWDSLSSKTAVLGLADDQAWLYDQCVQGFMEAITAASTATVYY</sequence>
<accession>A0ABR1WQT7</accession>
<comment type="caution">
    <text evidence="2">The sequence shown here is derived from an EMBL/GenBank/DDBJ whole genome shotgun (WGS) entry which is preliminary data.</text>
</comment>
<dbReference type="GeneID" id="92085353"/>
<organism evidence="2 3">
    <name type="scientific">Apiospora phragmitis</name>
    <dbReference type="NCBI Taxonomy" id="2905665"/>
    <lineage>
        <taxon>Eukaryota</taxon>
        <taxon>Fungi</taxon>
        <taxon>Dikarya</taxon>
        <taxon>Ascomycota</taxon>
        <taxon>Pezizomycotina</taxon>
        <taxon>Sordariomycetes</taxon>
        <taxon>Xylariomycetidae</taxon>
        <taxon>Amphisphaeriales</taxon>
        <taxon>Apiosporaceae</taxon>
        <taxon>Apiospora</taxon>
    </lineage>
</organism>